<keyword evidence="3" id="KW-1185">Reference proteome</keyword>
<proteinExistence type="predicted"/>
<organism evidence="2 3">
    <name type="scientific">Robiginitalea myxolifaciens</name>
    <dbReference type="NCBI Taxonomy" id="400055"/>
    <lineage>
        <taxon>Bacteria</taxon>
        <taxon>Pseudomonadati</taxon>
        <taxon>Bacteroidota</taxon>
        <taxon>Flavobacteriia</taxon>
        <taxon>Flavobacteriales</taxon>
        <taxon>Flavobacteriaceae</taxon>
        <taxon>Robiginitalea</taxon>
    </lineage>
</organism>
<feature type="chain" id="PRO_5011499424" evidence="1">
    <location>
        <begin position="22"/>
        <end position="129"/>
    </location>
</feature>
<dbReference type="PROSITE" id="PS51257">
    <property type="entry name" value="PROKAR_LIPOPROTEIN"/>
    <property type="match status" value="1"/>
</dbReference>
<dbReference type="AlphaFoldDB" id="A0A1I6GZR6"/>
<dbReference type="Proteomes" id="UP000199534">
    <property type="component" value="Unassembled WGS sequence"/>
</dbReference>
<accession>A0A1I6GZR6</accession>
<feature type="signal peptide" evidence="1">
    <location>
        <begin position="1"/>
        <end position="21"/>
    </location>
</feature>
<evidence type="ECO:0000313" key="3">
    <source>
        <dbReference type="Proteomes" id="UP000199534"/>
    </source>
</evidence>
<name>A0A1I6GZR6_9FLAO</name>
<dbReference type="RefSeq" id="WP_092982415.1">
    <property type="nucleotide sequence ID" value="NZ_FOYQ01000002.1"/>
</dbReference>
<protein>
    <submittedName>
        <fullName evidence="2">Uncharacterized protein</fullName>
    </submittedName>
</protein>
<gene>
    <name evidence="2" type="ORF">SAMN04490243_1955</name>
</gene>
<keyword evidence="1" id="KW-0732">Signal</keyword>
<dbReference type="OrthoDB" id="883826at2"/>
<dbReference type="STRING" id="400055.SAMN04490243_1955"/>
<dbReference type="EMBL" id="FOYQ01000002">
    <property type="protein sequence ID" value="SFR47675.1"/>
    <property type="molecule type" value="Genomic_DNA"/>
</dbReference>
<evidence type="ECO:0000313" key="2">
    <source>
        <dbReference type="EMBL" id="SFR47675.1"/>
    </source>
</evidence>
<evidence type="ECO:0000256" key="1">
    <source>
        <dbReference type="SAM" id="SignalP"/>
    </source>
</evidence>
<sequence length="129" mass="14251">MQSKIISFTVLLALVLTTSCVQETHVKEIHFQVDTGSDESIGAVGIRGSLPPLSWNETIELSDPDGDGIFTGKVLVDTGHSSMSFKFVAEDGSYELANQNNRNLEFEYQPQVIRYSTIWNNPEATVVVE</sequence>
<reference evidence="2 3" key="1">
    <citation type="submission" date="2016-10" db="EMBL/GenBank/DDBJ databases">
        <authorList>
            <person name="de Groot N.N."/>
        </authorList>
    </citation>
    <scope>NUCLEOTIDE SEQUENCE [LARGE SCALE GENOMIC DNA]</scope>
    <source>
        <strain evidence="2 3">DSM 21019</strain>
    </source>
</reference>